<evidence type="ECO:0000256" key="1">
    <source>
        <dbReference type="SAM" id="SignalP"/>
    </source>
</evidence>
<accession>A0A6P1D8R9</accession>
<evidence type="ECO:0000313" key="5">
    <source>
        <dbReference type="Proteomes" id="UP000470876"/>
    </source>
</evidence>
<gene>
    <name evidence="2" type="ORF">GV789_09290</name>
    <name evidence="3" type="ORF">GV794_23215</name>
</gene>
<dbReference type="EMBL" id="JAAGUZ010000019">
    <property type="protein sequence ID" value="NEW44642.1"/>
    <property type="molecule type" value="Genomic_DNA"/>
</dbReference>
<sequence length="150" mass="15461">MPSALRTVTTAALCAVSAASLIATAGPAQAEFTGVCTVDYPDPNVPTRVETSKVSADVTAPGTVTFRFDTTSNTEQAYTQTATVIWANIDTGRNGSTSAEARIDAGTTTLTLPPTETKPGLLAIVAQVHNVADDGQHVSTLDCSAEYTVV</sequence>
<reference evidence="4 5" key="1">
    <citation type="submission" date="2020-01" db="EMBL/GenBank/DDBJ databases">
        <title>Genetics and antimicrobial susceptibilities of Nocardia species isolated from the soil; a comparison with species isolated from humans.</title>
        <authorList>
            <person name="Carrasco G."/>
            <person name="Monzon S."/>
            <person name="Sansegundo M."/>
            <person name="Garcia E."/>
            <person name="Garrido N."/>
            <person name="Medina M.J."/>
            <person name="Villalon P."/>
            <person name="Ramirez-Arocha A.C."/>
            <person name="Jimenez P."/>
            <person name="Cuesta I."/>
            <person name="Valdezate S."/>
        </authorList>
    </citation>
    <scope>NUCLEOTIDE SEQUENCE [LARGE SCALE GENOMIC DNA]</scope>
    <source>
        <strain evidence="2 4">CNM20110639</strain>
        <strain evidence="3 5">CNM20110649</strain>
    </source>
</reference>
<comment type="caution">
    <text evidence="2">The sequence shown here is derived from an EMBL/GenBank/DDBJ whole genome shotgun (WGS) entry which is preliminary data.</text>
</comment>
<dbReference type="Proteomes" id="UP000468928">
    <property type="component" value="Unassembled WGS sequence"/>
</dbReference>
<evidence type="ECO:0000313" key="2">
    <source>
        <dbReference type="EMBL" id="NEW44642.1"/>
    </source>
</evidence>
<keyword evidence="1" id="KW-0732">Signal</keyword>
<dbReference type="Proteomes" id="UP000470876">
    <property type="component" value="Unassembled WGS sequence"/>
</dbReference>
<dbReference type="RefSeq" id="WP_163825219.1">
    <property type="nucleotide sequence ID" value="NZ_JAAGUX010000056.1"/>
</dbReference>
<name>A0A6P1D8R9_9NOCA</name>
<evidence type="ECO:0000313" key="4">
    <source>
        <dbReference type="Proteomes" id="UP000468928"/>
    </source>
</evidence>
<dbReference type="EMBL" id="JAAGUX010000056">
    <property type="protein sequence ID" value="NEW58532.1"/>
    <property type="molecule type" value="Genomic_DNA"/>
</dbReference>
<proteinExistence type="predicted"/>
<organism evidence="2 4">
    <name type="scientific">Nocardia cyriacigeorgica</name>
    <dbReference type="NCBI Taxonomy" id="135487"/>
    <lineage>
        <taxon>Bacteria</taxon>
        <taxon>Bacillati</taxon>
        <taxon>Actinomycetota</taxon>
        <taxon>Actinomycetes</taxon>
        <taxon>Mycobacteriales</taxon>
        <taxon>Nocardiaceae</taxon>
        <taxon>Nocardia</taxon>
    </lineage>
</organism>
<feature type="chain" id="PRO_5027120971" evidence="1">
    <location>
        <begin position="31"/>
        <end position="150"/>
    </location>
</feature>
<keyword evidence="5" id="KW-1185">Reference proteome</keyword>
<protein>
    <submittedName>
        <fullName evidence="2">Uncharacterized protein</fullName>
    </submittedName>
</protein>
<evidence type="ECO:0000313" key="3">
    <source>
        <dbReference type="EMBL" id="NEW58532.1"/>
    </source>
</evidence>
<feature type="signal peptide" evidence="1">
    <location>
        <begin position="1"/>
        <end position="30"/>
    </location>
</feature>
<dbReference type="AlphaFoldDB" id="A0A6P1D8R9"/>